<evidence type="ECO:0000256" key="1">
    <source>
        <dbReference type="PROSITE-ProRule" id="PRU01360"/>
    </source>
</evidence>
<keyword evidence="3" id="KW-0675">Receptor</keyword>
<dbReference type="FunFam" id="2.170.130.10:FF:000003">
    <property type="entry name" value="SusC/RagA family TonB-linked outer membrane protein"/>
    <property type="match status" value="1"/>
</dbReference>
<dbReference type="AlphaFoldDB" id="A0A3B7MKZ7"/>
<keyword evidence="1" id="KW-0998">Cell outer membrane</keyword>
<feature type="domain" description="TonB-dependent receptor plug" evidence="2">
    <location>
        <begin position="124"/>
        <end position="233"/>
    </location>
</feature>
<evidence type="ECO:0000313" key="4">
    <source>
        <dbReference type="Proteomes" id="UP000263900"/>
    </source>
</evidence>
<name>A0A3B7MKZ7_9BACT</name>
<evidence type="ECO:0000259" key="2">
    <source>
        <dbReference type="Pfam" id="PF07715"/>
    </source>
</evidence>
<sequence length="1048" mass="115837">MNTYHHVFKRIKPILLFCLLLGVVTGSYAQSGEIFVKGTVRSDTAVLEGVTIAVKNSPAVAARTDAKGNYLIKVPSNGTLLFSFVGFTTQEVDVKGEPVVNVVLKGSEKAMEEVAVVAYGTQKKKSMVGAVTTINPKELKGPTSNLTTMLAGKISGIIAYQRSGEPGRDNASFFIRGVTTFGAGKVDPLILIDNMESTTNDLARLQPDDISGFSVLKDATAASLYGARGANGVILVTTRIGAEGATKFSARMENSTSGNTKNFRFADNITYMKQANEALVTRYPLQAPLYSQEKIAQTEAGANPYLYPSNNWLKMLIKDYTNNQRYNLNMSGGGKIAQYYVSGTYNIDNGVLKENGLNNFNSNIKLRSYQIRSNVTINATPTTLVNIRVSGQFDDYNGPVGGGGNIFNQALMSNPVQFAAVYPSEYLPRLNHPLFGSMLDGNGIRYNNPYANMVSGYEQSNTSTMTAQLDIKQNLSFITSGLSARLMTFTQRYASFSLTRAYAPFYYSLSYSPDGKTPLLSPVNTNGTEYLSYIPGAKILNTVSYLEAAVNYVKGFGDHDISGMLITTMRNYLTANSTIGDLQQSLPNRNQGLSGRFTYAYDNRYMAEFNFGYNGSERFSKNNRLGFFPSGGLGWNVHNEKFFDPIAHILPYLKLRVTYGLVGNDQIGSANDRFFYLSRVLMNDPKKSAVFGENFGTALDGVTVQRYANSAITWEKSYKTNIGMDLQFINGFNLTVDIYREHRKNILMNRAFIPASMGLAANIQANVGEAEGKGIDLQMDYNKSFSNGVWLQLRGNFTYAHSKLLVNEEPNYPTSWSSKVGYPLSQRWGLIAERLFVDDKEVKNSPLQDFGLVSGGDIKYLDVDGNNIIDGNGDQVPIGYPETPEIVYGGGFSVGYKGFDFSAFVQGSARSSIFIDNNAIQPFKRDDFGLGLESGLLKVIAEDHWSESNRNIYAFWPRLSDRTIQNNAWTSTWWMRNGAFLRLKTVEVGYTCAPALLKRFKMSNARFYLNGNNLFVISSFKLWDPEMGSNGLAYPVQRVFNVGVNLSF</sequence>
<accession>A0A3B7MKZ7</accession>
<comment type="similarity">
    <text evidence="1">Belongs to the TonB-dependent receptor family.</text>
</comment>
<keyword evidence="1" id="KW-0472">Membrane</keyword>
<dbReference type="Pfam" id="PF13715">
    <property type="entry name" value="CarbopepD_reg_2"/>
    <property type="match status" value="1"/>
</dbReference>
<dbReference type="NCBIfam" id="TIGR04057">
    <property type="entry name" value="SusC_RagA_signa"/>
    <property type="match status" value="1"/>
</dbReference>
<dbReference type="OrthoDB" id="603589at2"/>
<dbReference type="PROSITE" id="PS52016">
    <property type="entry name" value="TONB_DEPENDENT_REC_3"/>
    <property type="match status" value="1"/>
</dbReference>
<dbReference type="SUPFAM" id="SSF56935">
    <property type="entry name" value="Porins"/>
    <property type="match status" value="1"/>
</dbReference>
<dbReference type="GO" id="GO:0009279">
    <property type="term" value="C:cell outer membrane"/>
    <property type="evidence" value="ECO:0007669"/>
    <property type="project" value="UniProtKB-SubCell"/>
</dbReference>
<dbReference type="NCBIfam" id="TIGR04056">
    <property type="entry name" value="OMP_RagA_SusC"/>
    <property type="match status" value="1"/>
</dbReference>
<dbReference type="Pfam" id="PF07715">
    <property type="entry name" value="Plug"/>
    <property type="match status" value="1"/>
</dbReference>
<proteinExistence type="inferred from homology"/>
<dbReference type="SUPFAM" id="SSF49464">
    <property type="entry name" value="Carboxypeptidase regulatory domain-like"/>
    <property type="match status" value="1"/>
</dbReference>
<dbReference type="InterPro" id="IPR012910">
    <property type="entry name" value="Plug_dom"/>
</dbReference>
<dbReference type="KEGG" id="pseg:D3H65_08115"/>
<keyword evidence="1" id="KW-0813">Transport</keyword>
<dbReference type="InterPro" id="IPR039426">
    <property type="entry name" value="TonB-dep_rcpt-like"/>
</dbReference>
<gene>
    <name evidence="3" type="ORF">D3H65_08115</name>
</gene>
<comment type="subcellular location">
    <subcellularLocation>
        <location evidence="1">Cell outer membrane</location>
        <topology evidence="1">Multi-pass membrane protein</topology>
    </subcellularLocation>
</comment>
<keyword evidence="1" id="KW-1134">Transmembrane beta strand</keyword>
<dbReference type="InterPro" id="IPR037066">
    <property type="entry name" value="Plug_dom_sf"/>
</dbReference>
<dbReference type="RefSeq" id="WP_119049836.1">
    <property type="nucleotide sequence ID" value="NZ_CP032157.1"/>
</dbReference>
<organism evidence="3 4">
    <name type="scientific">Paraflavitalea soli</name>
    <dbReference type="NCBI Taxonomy" id="2315862"/>
    <lineage>
        <taxon>Bacteria</taxon>
        <taxon>Pseudomonadati</taxon>
        <taxon>Bacteroidota</taxon>
        <taxon>Chitinophagia</taxon>
        <taxon>Chitinophagales</taxon>
        <taxon>Chitinophagaceae</taxon>
        <taxon>Paraflavitalea</taxon>
    </lineage>
</organism>
<dbReference type="Proteomes" id="UP000263900">
    <property type="component" value="Chromosome"/>
</dbReference>
<evidence type="ECO:0000313" key="3">
    <source>
        <dbReference type="EMBL" id="AXY73949.1"/>
    </source>
</evidence>
<dbReference type="InterPro" id="IPR023996">
    <property type="entry name" value="TonB-dep_OMP_SusC/RagA"/>
</dbReference>
<protein>
    <submittedName>
        <fullName evidence="3">TonB-dependent receptor</fullName>
    </submittedName>
</protein>
<reference evidence="3 4" key="1">
    <citation type="submission" date="2018-09" db="EMBL/GenBank/DDBJ databases">
        <title>Genome sequencing of strain 6GH32-13.</title>
        <authorList>
            <person name="Weon H.-Y."/>
            <person name="Heo J."/>
            <person name="Kwon S.-W."/>
        </authorList>
    </citation>
    <scope>NUCLEOTIDE SEQUENCE [LARGE SCALE GENOMIC DNA]</scope>
    <source>
        <strain evidence="3 4">5GH32-13</strain>
    </source>
</reference>
<keyword evidence="1" id="KW-0812">Transmembrane</keyword>
<keyword evidence="4" id="KW-1185">Reference proteome</keyword>
<dbReference type="InterPro" id="IPR023997">
    <property type="entry name" value="TonB-dep_OMP_SusC/RagA_CS"/>
</dbReference>
<dbReference type="Gene3D" id="2.170.130.10">
    <property type="entry name" value="TonB-dependent receptor, plug domain"/>
    <property type="match status" value="1"/>
</dbReference>
<dbReference type="EMBL" id="CP032157">
    <property type="protein sequence ID" value="AXY73949.1"/>
    <property type="molecule type" value="Genomic_DNA"/>
</dbReference>
<dbReference type="InterPro" id="IPR008969">
    <property type="entry name" value="CarboxyPept-like_regulatory"/>
</dbReference>